<dbReference type="WBParaSite" id="JU765_v2.g19272.t1">
    <property type="protein sequence ID" value="JU765_v2.g19272.t1"/>
    <property type="gene ID" value="JU765_v2.g19272"/>
</dbReference>
<evidence type="ECO:0000313" key="1">
    <source>
        <dbReference type="Proteomes" id="UP000887576"/>
    </source>
</evidence>
<sequence length="390" mass="46502">MPPNYCRGGIRRGMRVGHIDFGPILDDSNRQVQVTFADREIIHPLPPVDQRRFRNELINLNDVVDDGKYFIKNFSTKSEKPKAENCRNVPIYQFQVIYTAETQLNELFNFDTEKFKFVDPKEMFEEILDHFLNRLALLTTPIVYDKDLNVFLNVDLRKYDLNQPFPTDYHEMDFLRQSFGFIQRIRYNVRFVKQFTIYSLERYGYHDFSPSLMKNLYRMSGRFLFNLFSDIGSTDRVNQKCPHIIDVFIVFYNRIHSRIEMCQKLNYLKFMYNKTRIDQLVPHIVSGCLFKLENWEQANDILRGIYVKSASKTVPPFPCRGLSELPASKLYMEFEGKKVSVKQYFKEKHGLETQCEDLPCVIRYCNYTIKYYPLDLVRLDNDLTKDHYLH</sequence>
<accession>A0AC34QU22</accession>
<proteinExistence type="predicted"/>
<protein>
    <submittedName>
        <fullName evidence="2">PAZ domain-containing protein</fullName>
    </submittedName>
</protein>
<evidence type="ECO:0000313" key="2">
    <source>
        <dbReference type="WBParaSite" id="JU765_v2.g19272.t1"/>
    </source>
</evidence>
<name>A0AC34QU22_9BILA</name>
<dbReference type="Proteomes" id="UP000887576">
    <property type="component" value="Unplaced"/>
</dbReference>
<organism evidence="1 2">
    <name type="scientific">Panagrolaimus sp. JU765</name>
    <dbReference type="NCBI Taxonomy" id="591449"/>
    <lineage>
        <taxon>Eukaryota</taxon>
        <taxon>Metazoa</taxon>
        <taxon>Ecdysozoa</taxon>
        <taxon>Nematoda</taxon>
        <taxon>Chromadorea</taxon>
        <taxon>Rhabditida</taxon>
        <taxon>Tylenchina</taxon>
        <taxon>Panagrolaimomorpha</taxon>
        <taxon>Panagrolaimoidea</taxon>
        <taxon>Panagrolaimidae</taxon>
        <taxon>Panagrolaimus</taxon>
    </lineage>
</organism>
<reference evidence="2" key="1">
    <citation type="submission" date="2022-11" db="UniProtKB">
        <authorList>
            <consortium name="WormBaseParasite"/>
        </authorList>
    </citation>
    <scope>IDENTIFICATION</scope>
</reference>